<dbReference type="STRING" id="1764295.A0A5B8MTQ9"/>
<dbReference type="InterPro" id="IPR006439">
    <property type="entry name" value="HAD-SF_hydro_IA"/>
</dbReference>
<dbReference type="Gene3D" id="1.10.150.240">
    <property type="entry name" value="Putative phosphatase, domain 2"/>
    <property type="match status" value="1"/>
</dbReference>
<sequence length="297" mass="32316">MLRRALCKLRCVTRPRTTLGNASACVTRRQIVTLAAQRTNTNGVLRVGMSAKAVGSVYAREYAAAAAAAVPGKYDWKSVKGFLFDIDGTLVDTDPLHLVAFRDCLKKAGVTIEVDHEFFKENISGRSNPDIARDLLPELTQEEKEKWIVDKEEYFCDLARSQIEPVKGLRELMAWIKSNGVKCAAVTNAPRPNAEMLLGGIGMRDEFDLLVIANEEAANKPHPEPYLAAMRRLGLSAEECCALEDSVPGATAAIAAGVHTIGVLTSQTDAAMKEAGVGQTIGDYHELLDEIESARQE</sequence>
<dbReference type="Proteomes" id="UP000316726">
    <property type="component" value="Chromosome 11"/>
</dbReference>
<dbReference type="SFLD" id="SFLDG01135">
    <property type="entry name" value="C1.5.6:_HAD__Beta-PGM__Phospha"/>
    <property type="match status" value="1"/>
</dbReference>
<organism evidence="5 6">
    <name type="scientific">Chloropicon primus</name>
    <dbReference type="NCBI Taxonomy" id="1764295"/>
    <lineage>
        <taxon>Eukaryota</taxon>
        <taxon>Viridiplantae</taxon>
        <taxon>Chlorophyta</taxon>
        <taxon>Chloropicophyceae</taxon>
        <taxon>Chloropicales</taxon>
        <taxon>Chloropicaceae</taxon>
        <taxon>Chloropicon</taxon>
    </lineage>
</organism>
<dbReference type="PANTHER" id="PTHR46193:SF18">
    <property type="entry name" value="HEXITOL PHOSPHATASE B"/>
    <property type="match status" value="1"/>
</dbReference>
<keyword evidence="5" id="KW-0378">Hydrolase</keyword>
<dbReference type="NCBIfam" id="TIGR01509">
    <property type="entry name" value="HAD-SF-IA-v3"/>
    <property type="match status" value="1"/>
</dbReference>
<protein>
    <submittedName>
        <fullName evidence="5">Haloacid dehalogenase-like hydrolase</fullName>
    </submittedName>
</protein>
<reference evidence="5 6" key="1">
    <citation type="submission" date="2018-07" db="EMBL/GenBank/DDBJ databases">
        <title>The complete nuclear genome of the prasinophyte Chloropicon primus (CCMP1205).</title>
        <authorList>
            <person name="Pombert J.-F."/>
            <person name="Otis C."/>
            <person name="Turmel M."/>
            <person name="Lemieux C."/>
        </authorList>
    </citation>
    <scope>NUCLEOTIDE SEQUENCE [LARGE SCALE GENOMIC DNA]</scope>
    <source>
        <strain evidence="5 6">CCMP1205</strain>
    </source>
</reference>
<dbReference type="PANTHER" id="PTHR46193">
    <property type="entry name" value="6-PHOSPHOGLUCONATE PHOSPHATASE"/>
    <property type="match status" value="1"/>
</dbReference>
<dbReference type="InterPro" id="IPR023214">
    <property type="entry name" value="HAD_sf"/>
</dbReference>
<dbReference type="EMBL" id="CP031044">
    <property type="protein sequence ID" value="QDZ23706.1"/>
    <property type="molecule type" value="Genomic_DNA"/>
</dbReference>
<dbReference type="GO" id="GO:0046872">
    <property type="term" value="F:metal ion binding"/>
    <property type="evidence" value="ECO:0007669"/>
    <property type="project" value="UniProtKB-KW"/>
</dbReference>
<evidence type="ECO:0000256" key="4">
    <source>
        <dbReference type="ARBA" id="ARBA00023277"/>
    </source>
</evidence>
<evidence type="ECO:0000313" key="5">
    <source>
        <dbReference type="EMBL" id="QDZ23706.1"/>
    </source>
</evidence>
<dbReference type="Gene3D" id="3.40.50.1000">
    <property type="entry name" value="HAD superfamily/HAD-like"/>
    <property type="match status" value="1"/>
</dbReference>
<dbReference type="InterPro" id="IPR023198">
    <property type="entry name" value="PGP-like_dom2"/>
</dbReference>
<keyword evidence="4" id="KW-0119">Carbohydrate metabolism</keyword>
<dbReference type="PRINTS" id="PR00413">
    <property type="entry name" value="HADHALOGNASE"/>
</dbReference>
<dbReference type="SFLD" id="SFLDG01129">
    <property type="entry name" value="C1.5:_HAD__Beta-PGM__Phosphata"/>
    <property type="match status" value="1"/>
</dbReference>
<keyword evidence="2" id="KW-0479">Metal-binding</keyword>
<name>A0A5B8MTQ9_9CHLO</name>
<dbReference type="SUPFAM" id="SSF56784">
    <property type="entry name" value="HAD-like"/>
    <property type="match status" value="1"/>
</dbReference>
<dbReference type="InterPro" id="IPR036412">
    <property type="entry name" value="HAD-like_sf"/>
</dbReference>
<keyword evidence="6" id="KW-1185">Reference proteome</keyword>
<keyword evidence="3" id="KW-0460">Magnesium</keyword>
<proteinExistence type="predicted"/>
<evidence type="ECO:0000256" key="3">
    <source>
        <dbReference type="ARBA" id="ARBA00022842"/>
    </source>
</evidence>
<evidence type="ECO:0000313" key="6">
    <source>
        <dbReference type="Proteomes" id="UP000316726"/>
    </source>
</evidence>
<dbReference type="InterPro" id="IPR051600">
    <property type="entry name" value="Beta-PGM-like"/>
</dbReference>
<comment type="cofactor">
    <cofactor evidence="1">
        <name>Mg(2+)</name>
        <dbReference type="ChEBI" id="CHEBI:18420"/>
    </cofactor>
</comment>
<dbReference type="Pfam" id="PF00702">
    <property type="entry name" value="Hydrolase"/>
    <property type="match status" value="1"/>
</dbReference>
<dbReference type="SFLD" id="SFLDS00003">
    <property type="entry name" value="Haloacid_Dehalogenase"/>
    <property type="match status" value="1"/>
</dbReference>
<dbReference type="GO" id="GO:0016787">
    <property type="term" value="F:hydrolase activity"/>
    <property type="evidence" value="ECO:0007669"/>
    <property type="project" value="UniProtKB-KW"/>
</dbReference>
<evidence type="ECO:0000256" key="1">
    <source>
        <dbReference type="ARBA" id="ARBA00001946"/>
    </source>
</evidence>
<gene>
    <name evidence="5" type="ORF">A3770_11p62240</name>
</gene>
<dbReference type="CDD" id="cd07505">
    <property type="entry name" value="HAD_BPGM-like"/>
    <property type="match status" value="1"/>
</dbReference>
<dbReference type="OrthoDB" id="40579at2759"/>
<dbReference type="AlphaFoldDB" id="A0A5B8MTQ9"/>
<accession>A0A5B8MTQ9</accession>
<evidence type="ECO:0000256" key="2">
    <source>
        <dbReference type="ARBA" id="ARBA00022723"/>
    </source>
</evidence>